<evidence type="ECO:0000256" key="1">
    <source>
        <dbReference type="SAM" id="Phobius"/>
    </source>
</evidence>
<feature type="transmembrane region" description="Helical" evidence="1">
    <location>
        <begin position="62"/>
        <end position="79"/>
    </location>
</feature>
<keyword evidence="1" id="KW-0472">Membrane</keyword>
<proteinExistence type="predicted"/>
<accession>A0A7D7LNP0</accession>
<reference evidence="5" key="2">
    <citation type="submission" date="2020-07" db="EMBL/GenBank/DDBJ databases">
        <title>Flavobacterium sp. xlx-214.</title>
        <authorList>
            <person name="Yang C."/>
        </authorList>
    </citation>
    <scope>NUCLEOTIDE SEQUENCE [LARGE SCALE GENOMIC DNA]</scope>
    <source>
        <strain evidence="5">CX-624</strain>
    </source>
</reference>
<dbReference type="Proteomes" id="UP000539710">
    <property type="component" value="Unassembled WGS sequence"/>
</dbReference>
<reference evidence="2" key="3">
    <citation type="submission" date="2020-07" db="EMBL/GenBank/DDBJ databases">
        <authorList>
            <person name="Yang C."/>
        </authorList>
    </citation>
    <scope>NUCLEOTIDE SEQUENCE</scope>
    <source>
        <strain evidence="2">Cx-624</strain>
    </source>
</reference>
<feature type="transmembrane region" description="Helical" evidence="1">
    <location>
        <begin position="164"/>
        <end position="186"/>
    </location>
</feature>
<dbReference type="EMBL" id="JACEUX010000003">
    <property type="protein sequence ID" value="MBA5247549.1"/>
    <property type="molecule type" value="Genomic_DNA"/>
</dbReference>
<dbReference type="EMBL" id="CP059472">
    <property type="protein sequence ID" value="QMS99302.1"/>
    <property type="molecule type" value="Genomic_DNA"/>
</dbReference>
<keyword evidence="1" id="KW-1133">Transmembrane helix</keyword>
<dbReference type="RefSeq" id="WP_181887645.1">
    <property type="nucleotide sequence ID" value="NZ_CP059472.1"/>
</dbReference>
<evidence type="ECO:0000313" key="3">
    <source>
        <dbReference type="EMBL" id="QMS99302.1"/>
    </source>
</evidence>
<evidence type="ECO:0000313" key="2">
    <source>
        <dbReference type="EMBL" id="MBA5247549.1"/>
    </source>
</evidence>
<dbReference type="AlphaFoldDB" id="A0A7D7LNP0"/>
<evidence type="ECO:0000313" key="4">
    <source>
        <dbReference type="Proteomes" id="UP000515349"/>
    </source>
</evidence>
<keyword evidence="1" id="KW-0812">Transmembrane</keyword>
<name>A0A7D7LNP0_9FLAO</name>
<feature type="transmembrane region" description="Helical" evidence="1">
    <location>
        <begin position="222"/>
        <end position="243"/>
    </location>
</feature>
<feature type="transmembrane region" description="Helical" evidence="1">
    <location>
        <begin position="12"/>
        <end position="31"/>
    </location>
</feature>
<dbReference type="Proteomes" id="UP000515349">
    <property type="component" value="Chromosome"/>
</dbReference>
<keyword evidence="5" id="KW-1185">Reference proteome</keyword>
<evidence type="ECO:0000313" key="5">
    <source>
        <dbReference type="Proteomes" id="UP000539710"/>
    </source>
</evidence>
<gene>
    <name evidence="3" type="ORF">H1R16_04655</name>
    <name evidence="2" type="ORF">H2507_10245</name>
</gene>
<sequence>MAKTSEYSASNLITRLTALWAVSESGLGGIFHAMKLPFSGLILGSFAVMIVTFIATHSERKFRTIVQATLTVVLIKAIASPHSPFTAYVAVLFQGLAGALIYSLFRVNYLSSVFYGIIALMESALQKLLMLILIFGKNLWEAFQEFFTSLAKQFGLQGLEHLPLLIVGGYCLIYFCGGILAGVYSISFPGAIRTRAEQLHTETVTATAAEIPKRRKNPKMKLLGIISILFFIVMVFAFSGSVHKAVYSLLRTVAALALIYLIINPLFTYFLTRWKDSTKEKRQGKLQAVLAFVPTFRNHAKTALSYAEAERSPFKKIKIFLLTWMALALFAED</sequence>
<feature type="transmembrane region" description="Helical" evidence="1">
    <location>
        <begin position="37"/>
        <end position="55"/>
    </location>
</feature>
<protein>
    <submittedName>
        <fullName evidence="3">Uncharacterized protein</fullName>
    </submittedName>
</protein>
<feature type="transmembrane region" description="Helical" evidence="1">
    <location>
        <begin position="85"/>
        <end position="105"/>
    </location>
</feature>
<feature type="transmembrane region" description="Helical" evidence="1">
    <location>
        <begin position="112"/>
        <end position="135"/>
    </location>
</feature>
<reference evidence="3 4" key="1">
    <citation type="submission" date="2020-07" db="EMBL/GenBank/DDBJ databases">
        <title>Chryseobacterium sp.cx-624.</title>
        <authorList>
            <person name="Yang C."/>
        </authorList>
    </citation>
    <scope>NUCLEOTIDE SEQUENCE [LARGE SCALE GENOMIC DNA]</scope>
    <source>
        <strain evidence="3">Cx-624</strain>
        <strain evidence="4">cx-624</strain>
    </source>
</reference>
<feature type="transmembrane region" description="Helical" evidence="1">
    <location>
        <begin position="249"/>
        <end position="272"/>
    </location>
</feature>
<dbReference type="KEGG" id="cbau:H1R16_04655"/>
<organism evidence="3 4">
    <name type="scientific">Marnyiella aurantia</name>
    <dbReference type="NCBI Taxonomy" id="2758037"/>
    <lineage>
        <taxon>Bacteria</taxon>
        <taxon>Pseudomonadati</taxon>
        <taxon>Bacteroidota</taxon>
        <taxon>Flavobacteriia</taxon>
        <taxon>Flavobacteriales</taxon>
        <taxon>Weeksellaceae</taxon>
        <taxon>Marnyiella</taxon>
    </lineage>
</organism>